<comment type="caution">
    <text evidence="2">The sequence shown here is derived from an EMBL/GenBank/DDBJ whole genome shotgun (WGS) entry which is preliminary data.</text>
</comment>
<organism evidence="2 3">
    <name type="scientific">Digitaria exilis</name>
    <dbReference type="NCBI Taxonomy" id="1010633"/>
    <lineage>
        <taxon>Eukaryota</taxon>
        <taxon>Viridiplantae</taxon>
        <taxon>Streptophyta</taxon>
        <taxon>Embryophyta</taxon>
        <taxon>Tracheophyta</taxon>
        <taxon>Spermatophyta</taxon>
        <taxon>Magnoliopsida</taxon>
        <taxon>Liliopsida</taxon>
        <taxon>Poales</taxon>
        <taxon>Poaceae</taxon>
        <taxon>PACMAD clade</taxon>
        <taxon>Panicoideae</taxon>
        <taxon>Panicodae</taxon>
        <taxon>Paniceae</taxon>
        <taxon>Anthephorinae</taxon>
        <taxon>Digitaria</taxon>
    </lineage>
</organism>
<dbReference type="AlphaFoldDB" id="A0A835EBU7"/>
<dbReference type="InterPro" id="IPR006016">
    <property type="entry name" value="UspA"/>
</dbReference>
<dbReference type="CDD" id="cd23659">
    <property type="entry name" value="USP_At3g01520-like"/>
    <property type="match status" value="1"/>
</dbReference>
<reference evidence="2" key="1">
    <citation type="submission" date="2020-07" db="EMBL/GenBank/DDBJ databases">
        <title>Genome sequence and genetic diversity analysis of an under-domesticated orphan crop, white fonio (Digitaria exilis).</title>
        <authorList>
            <person name="Bennetzen J.L."/>
            <person name="Chen S."/>
            <person name="Ma X."/>
            <person name="Wang X."/>
            <person name="Yssel A.E.J."/>
            <person name="Chaluvadi S.R."/>
            <person name="Johnson M."/>
            <person name="Gangashetty P."/>
            <person name="Hamidou F."/>
            <person name="Sanogo M.D."/>
            <person name="Zwaenepoel A."/>
            <person name="Wallace J."/>
            <person name="Van De Peer Y."/>
            <person name="Van Deynze A."/>
        </authorList>
    </citation>
    <scope>NUCLEOTIDE SEQUENCE</scope>
    <source>
        <tissue evidence="2">Leaves</tissue>
    </source>
</reference>
<dbReference type="Proteomes" id="UP000636709">
    <property type="component" value="Unassembled WGS sequence"/>
</dbReference>
<dbReference type="OrthoDB" id="843225at2759"/>
<dbReference type="Gene3D" id="3.40.50.620">
    <property type="entry name" value="HUPs"/>
    <property type="match status" value="1"/>
</dbReference>
<protein>
    <recommendedName>
        <fullName evidence="1">UspA domain-containing protein</fullName>
    </recommendedName>
</protein>
<sequence>MTRHDTRPRAKPGPLPCCPVPAESQLRLRFRANLSCSARALISSALLYLITHHRSAPAHTQHKLLLIAFEYMAEAMAAMPAAAPAAAAAAEGGPGKETENQPQQKKKTVVVVGVDDSEHSYYALEWAVRHVAAGMGDAVDLVIVHAKPSASSVVNFAAGPGIYIEHLRSHPIVFLFLDQSAMMYVEADLSKMAEAVVDRARSVCIANSVHALIEVFQGDPRFVLCNAAEKHHADLLVVGSHGYGAIKRFVLLPLCSICSFDDSSEINFVRARRALLGSVSDYCAHHTAPTPNTDCLLHYTHGLPDDIALSILDRLDVHSSMAVGELSHRWKHLPWLRSVLNLEASNFKRQDMSAFTTATKSFLATTTAVSDHLFQSVELKACDHNL</sequence>
<dbReference type="SUPFAM" id="SSF81383">
    <property type="entry name" value="F-box domain"/>
    <property type="match status" value="1"/>
</dbReference>
<dbReference type="PANTHER" id="PTHR46553">
    <property type="entry name" value="ADENINE NUCLEOTIDE ALPHA HYDROLASES-LIKE SUPERFAMILY PROTEIN"/>
    <property type="match status" value="1"/>
</dbReference>
<dbReference type="InterPro" id="IPR036047">
    <property type="entry name" value="F-box-like_dom_sf"/>
</dbReference>
<name>A0A835EBU7_9POAL</name>
<dbReference type="PANTHER" id="PTHR46553:SF11">
    <property type="entry name" value="OS07G0673400 PROTEIN"/>
    <property type="match status" value="1"/>
</dbReference>
<dbReference type="EMBL" id="JACEFO010002121">
    <property type="protein sequence ID" value="KAF8680655.1"/>
    <property type="molecule type" value="Genomic_DNA"/>
</dbReference>
<proteinExistence type="predicted"/>
<dbReference type="InterPro" id="IPR014729">
    <property type="entry name" value="Rossmann-like_a/b/a_fold"/>
</dbReference>
<gene>
    <name evidence="2" type="ORF">HU200_045685</name>
</gene>
<evidence type="ECO:0000313" key="3">
    <source>
        <dbReference type="Proteomes" id="UP000636709"/>
    </source>
</evidence>
<dbReference type="Pfam" id="PF00582">
    <property type="entry name" value="Usp"/>
    <property type="match status" value="1"/>
</dbReference>
<evidence type="ECO:0000313" key="2">
    <source>
        <dbReference type="EMBL" id="KAF8680655.1"/>
    </source>
</evidence>
<dbReference type="SUPFAM" id="SSF52402">
    <property type="entry name" value="Adenine nucleotide alpha hydrolases-like"/>
    <property type="match status" value="1"/>
</dbReference>
<accession>A0A835EBU7</accession>
<keyword evidence="3" id="KW-1185">Reference proteome</keyword>
<feature type="domain" description="UspA" evidence="1">
    <location>
        <begin position="110"/>
        <end position="251"/>
    </location>
</feature>
<evidence type="ECO:0000259" key="1">
    <source>
        <dbReference type="Pfam" id="PF00582"/>
    </source>
</evidence>